<evidence type="ECO:0000256" key="4">
    <source>
        <dbReference type="ARBA" id="ARBA00022692"/>
    </source>
</evidence>
<feature type="transmembrane region" description="Helical" evidence="10">
    <location>
        <begin position="310"/>
        <end position="333"/>
    </location>
</feature>
<name>A0A6P8L2R4_DROMA</name>
<comment type="similarity">
    <text evidence="10">Belongs to the insect chemoreceptor superfamily. Heteromeric odorant receptor channel (TC 1.A.69) family.</text>
</comment>
<dbReference type="InterPro" id="IPR004117">
    <property type="entry name" value="7tm6_olfct_rcpt"/>
</dbReference>
<dbReference type="GO" id="GO:0005886">
    <property type="term" value="C:plasma membrane"/>
    <property type="evidence" value="ECO:0007669"/>
    <property type="project" value="UniProtKB-SubCell"/>
</dbReference>
<keyword evidence="5 10" id="KW-0552">Olfaction</keyword>
<dbReference type="PANTHER" id="PTHR21137:SF26">
    <property type="entry name" value="ODORANT RECEPTOR 10A-RELATED"/>
    <property type="match status" value="1"/>
</dbReference>
<dbReference type="GO" id="GO:0004984">
    <property type="term" value="F:olfactory receptor activity"/>
    <property type="evidence" value="ECO:0007669"/>
    <property type="project" value="InterPro"/>
</dbReference>
<keyword evidence="11" id="KW-1185">Reference proteome</keyword>
<dbReference type="Proteomes" id="UP000515162">
    <property type="component" value="Chromosome X"/>
</dbReference>
<evidence type="ECO:0000256" key="6">
    <source>
        <dbReference type="ARBA" id="ARBA00022989"/>
    </source>
</evidence>
<dbReference type="GO" id="GO:0005549">
    <property type="term" value="F:odorant binding"/>
    <property type="evidence" value="ECO:0007669"/>
    <property type="project" value="InterPro"/>
</dbReference>
<reference evidence="12" key="1">
    <citation type="submission" date="2025-08" db="UniProtKB">
        <authorList>
            <consortium name="RefSeq"/>
        </authorList>
    </citation>
    <scope>IDENTIFICATION</scope>
    <source>
        <strain evidence="12">Mau12</strain>
        <tissue evidence="12">Whole Body</tissue>
    </source>
</reference>
<evidence type="ECO:0000256" key="5">
    <source>
        <dbReference type="ARBA" id="ARBA00022725"/>
    </source>
</evidence>
<evidence type="ECO:0000313" key="11">
    <source>
        <dbReference type="Proteomes" id="UP000515162"/>
    </source>
</evidence>
<feature type="transmembrane region" description="Helical" evidence="10">
    <location>
        <begin position="103"/>
        <end position="125"/>
    </location>
</feature>
<proteinExistence type="inferred from homology"/>
<dbReference type="Pfam" id="PF02949">
    <property type="entry name" value="7tm_6"/>
    <property type="match status" value="1"/>
</dbReference>
<dbReference type="GeneID" id="117147492"/>
<sequence>MQDLLWKRVTTTGYIRSIPWQDVAHKVMSTMSEWFRFLKRDQELDVYFFAVPRLSLDIMGYWPGKTGDTWPWRSLIHFAILAIGVATELHAGMRFLDGQQITLALETLCPAGTSAVTLLKMFLMLRFRRDLSIMWSRLRGLLFDPKWERPEQRDIRLRHSAMAARINFWPLSAGFFTCTTYNLKPILIAMILYLQNRYEDFVWFTPFNMTMPKVLLSYPFFPLTYVFIAYTGYVTIFMFGGCDGFYFEFCAHLSALFEVLQAEIESMFRPYTDHLELSPVQLYTLEQKMRSVIIRHNAIIDLTTFFRDRYTIITLAHFVSAAMVIGFSMVNLLTLGNNGLGALLYVAYTVAALSQLLVYCYGGTLVAESSTGLCRIMFACPWQLFKPQQRRLVQLLILRSQRPVSMAVPFFSPSLATFAAILQTSGSIIALVKSFQ</sequence>
<keyword evidence="7 10" id="KW-0472">Membrane</keyword>
<evidence type="ECO:0000256" key="1">
    <source>
        <dbReference type="ARBA" id="ARBA00004651"/>
    </source>
</evidence>
<accession>A0A6P8L2R4</accession>
<keyword evidence="2" id="KW-1003">Cell membrane</keyword>
<dbReference type="RefSeq" id="XP_033170284.1">
    <property type="nucleotide sequence ID" value="XM_033314393.1"/>
</dbReference>
<evidence type="ECO:0000256" key="2">
    <source>
        <dbReference type="ARBA" id="ARBA00022475"/>
    </source>
</evidence>
<feature type="transmembrane region" description="Helical" evidence="10">
    <location>
        <begin position="168"/>
        <end position="194"/>
    </location>
</feature>
<evidence type="ECO:0000256" key="10">
    <source>
        <dbReference type="RuleBase" id="RU351113"/>
    </source>
</evidence>
<feature type="transmembrane region" description="Helical" evidence="10">
    <location>
        <begin position="215"/>
        <end position="239"/>
    </location>
</feature>
<evidence type="ECO:0000256" key="7">
    <source>
        <dbReference type="ARBA" id="ARBA00023136"/>
    </source>
</evidence>
<evidence type="ECO:0000256" key="9">
    <source>
        <dbReference type="ARBA" id="ARBA00023224"/>
    </source>
</evidence>
<feature type="transmembrane region" description="Helical" evidence="10">
    <location>
        <begin position="74"/>
        <end position="91"/>
    </location>
</feature>
<comment type="subcellular location">
    <subcellularLocation>
        <location evidence="1 10">Cell membrane</location>
        <topology evidence="1 10">Multi-pass membrane protein</topology>
    </subcellularLocation>
</comment>
<keyword evidence="9 10" id="KW-0807">Transducer</keyword>
<organism evidence="11 12">
    <name type="scientific">Drosophila mauritiana</name>
    <name type="common">Fruit fly</name>
    <dbReference type="NCBI Taxonomy" id="7226"/>
    <lineage>
        <taxon>Eukaryota</taxon>
        <taxon>Metazoa</taxon>
        <taxon>Ecdysozoa</taxon>
        <taxon>Arthropoda</taxon>
        <taxon>Hexapoda</taxon>
        <taxon>Insecta</taxon>
        <taxon>Pterygota</taxon>
        <taxon>Neoptera</taxon>
        <taxon>Endopterygota</taxon>
        <taxon>Diptera</taxon>
        <taxon>Brachycera</taxon>
        <taxon>Muscomorpha</taxon>
        <taxon>Ephydroidea</taxon>
        <taxon>Drosophilidae</taxon>
        <taxon>Drosophila</taxon>
        <taxon>Sophophora</taxon>
    </lineage>
</organism>
<keyword evidence="8 10" id="KW-0675">Receptor</keyword>
<dbReference type="GO" id="GO:0007165">
    <property type="term" value="P:signal transduction"/>
    <property type="evidence" value="ECO:0007669"/>
    <property type="project" value="UniProtKB-KW"/>
</dbReference>
<keyword evidence="3 10" id="KW-0716">Sensory transduction</keyword>
<feature type="transmembrane region" description="Helical" evidence="10">
    <location>
        <begin position="406"/>
        <end position="432"/>
    </location>
</feature>
<evidence type="ECO:0000256" key="8">
    <source>
        <dbReference type="ARBA" id="ARBA00023170"/>
    </source>
</evidence>
<evidence type="ECO:0000313" key="12">
    <source>
        <dbReference type="RefSeq" id="XP_033170284.1"/>
    </source>
</evidence>
<protein>
    <recommendedName>
        <fullName evidence="10">Odorant receptor</fullName>
    </recommendedName>
</protein>
<dbReference type="CTD" id="32086"/>
<feature type="transmembrane region" description="Helical" evidence="10">
    <location>
        <begin position="340"/>
        <end position="359"/>
    </location>
</feature>
<keyword evidence="6 10" id="KW-1133">Transmembrane helix</keyword>
<keyword evidence="4 10" id="KW-0812">Transmembrane</keyword>
<dbReference type="PANTHER" id="PTHR21137">
    <property type="entry name" value="ODORANT RECEPTOR"/>
    <property type="match status" value="1"/>
</dbReference>
<gene>
    <name evidence="12" type="primary">LOC117147492</name>
</gene>
<evidence type="ECO:0000256" key="3">
    <source>
        <dbReference type="ARBA" id="ARBA00022606"/>
    </source>
</evidence>
<dbReference type="AlphaFoldDB" id="A0A6P8L2R4"/>